<feature type="non-terminal residue" evidence="1">
    <location>
        <position position="368"/>
    </location>
</feature>
<comment type="caution">
    <text evidence="1">The sequence shown here is derived from an EMBL/GenBank/DDBJ whole genome shotgun (WGS) entry which is preliminary data.</text>
</comment>
<sequence length="368" mass="40078">MAEKLLSINYFNGGLSSGSKIGLRGSFRWGQGLDIHSDPDRLQVMPKSTKDSGSIVTDLVLFGTNNTVNANRYFLGDAGKLYKRTSSGTWSVVNTYTNAQGMSFFSGTNKVFFVSGNTEYQLDPSGDSVDSGRSLNSATWHPVEAFLDKVFLGNGRELISTDASNINYDSTTTGGGITIDHNYKMRVLKNIGNWLFIGATSDNSSDARYFLWDGFSDDYNYARSLKGEDGINAVEVADDGTVLIHAGKQGHVYQLVSVDAPLKKLKELPRIEKSKTIEVYPGSTANYQGRTLFGLSSGTSVTAERGVYSYTSTDKNYSKTFNMEYAISTGTTTGITLQIGCLLSANTNDLFIAWRDGATYGMDLFDGT</sequence>
<evidence type="ECO:0000313" key="1">
    <source>
        <dbReference type="EMBL" id="KKK86322.1"/>
    </source>
</evidence>
<accession>A0A0F8YXY5</accession>
<dbReference type="AlphaFoldDB" id="A0A0F8YXY5"/>
<dbReference type="EMBL" id="LAZR01050897">
    <property type="protein sequence ID" value="KKK86322.1"/>
    <property type="molecule type" value="Genomic_DNA"/>
</dbReference>
<proteinExistence type="predicted"/>
<protein>
    <submittedName>
        <fullName evidence="1">Uncharacterized protein</fullName>
    </submittedName>
</protein>
<organism evidence="1">
    <name type="scientific">marine sediment metagenome</name>
    <dbReference type="NCBI Taxonomy" id="412755"/>
    <lineage>
        <taxon>unclassified sequences</taxon>
        <taxon>metagenomes</taxon>
        <taxon>ecological metagenomes</taxon>
    </lineage>
</organism>
<gene>
    <name evidence="1" type="ORF">LCGC14_2764410</name>
</gene>
<reference evidence="1" key="1">
    <citation type="journal article" date="2015" name="Nature">
        <title>Complex archaea that bridge the gap between prokaryotes and eukaryotes.</title>
        <authorList>
            <person name="Spang A."/>
            <person name="Saw J.H."/>
            <person name="Jorgensen S.L."/>
            <person name="Zaremba-Niedzwiedzka K."/>
            <person name="Martijn J."/>
            <person name="Lind A.E."/>
            <person name="van Eijk R."/>
            <person name="Schleper C."/>
            <person name="Guy L."/>
            <person name="Ettema T.J."/>
        </authorList>
    </citation>
    <scope>NUCLEOTIDE SEQUENCE</scope>
</reference>
<name>A0A0F8YXY5_9ZZZZ</name>